<sequence length="283" mass="28819">MSETETETETKGETAKPVAPPRPRRSLWPVFLLLSFVILAGGEGYLWKLQQSLAGQGTAVAVLQAQVADLRAQAAQARPGADSIATQADISLKFATLSAQVNAMQSQLAADHGTLTTLQVNATDLTKLTARIALLNQLESARMALDNGMPLGTIANAPPALAQFAATPPPTEAALRLGFPAAAAAAEAASIAGNAQGGFWARVLLRLDNFITIRQGAHVLVGSPASGALAQAATLLGAGDLAGAVAQVGTLSESTQQAMGGWLTQAKALLAARAALIAMAGQA</sequence>
<evidence type="ECO:0000313" key="4">
    <source>
        <dbReference type="Proteomes" id="UP001156641"/>
    </source>
</evidence>
<feature type="transmembrane region" description="Helical" evidence="2">
    <location>
        <begin position="27"/>
        <end position="47"/>
    </location>
</feature>
<keyword evidence="2" id="KW-0812">Transmembrane</keyword>
<proteinExistence type="predicted"/>
<evidence type="ECO:0000313" key="3">
    <source>
        <dbReference type="EMBL" id="GLR68753.1"/>
    </source>
</evidence>
<gene>
    <name evidence="3" type="ORF">GCM10010909_34350</name>
</gene>
<protein>
    <submittedName>
        <fullName evidence="3">Uncharacterized protein</fullName>
    </submittedName>
</protein>
<reference evidence="4" key="1">
    <citation type="journal article" date="2019" name="Int. J. Syst. Evol. Microbiol.">
        <title>The Global Catalogue of Microorganisms (GCM) 10K type strain sequencing project: providing services to taxonomists for standard genome sequencing and annotation.</title>
        <authorList>
            <consortium name="The Broad Institute Genomics Platform"/>
            <consortium name="The Broad Institute Genome Sequencing Center for Infectious Disease"/>
            <person name="Wu L."/>
            <person name="Ma J."/>
        </authorList>
    </citation>
    <scope>NUCLEOTIDE SEQUENCE [LARGE SCALE GENOMIC DNA]</scope>
    <source>
        <strain evidence="4">NBRC 112502</strain>
    </source>
</reference>
<keyword evidence="2" id="KW-0472">Membrane</keyword>
<comment type="caution">
    <text evidence="3">The sequence shown here is derived from an EMBL/GenBank/DDBJ whole genome shotgun (WGS) entry which is preliminary data.</text>
</comment>
<dbReference type="RefSeq" id="WP_284259611.1">
    <property type="nucleotide sequence ID" value="NZ_BSOS01000094.1"/>
</dbReference>
<evidence type="ECO:0000256" key="2">
    <source>
        <dbReference type="SAM" id="Phobius"/>
    </source>
</evidence>
<dbReference type="Proteomes" id="UP001156641">
    <property type="component" value="Unassembled WGS sequence"/>
</dbReference>
<evidence type="ECO:0000256" key="1">
    <source>
        <dbReference type="SAM" id="MobiDB-lite"/>
    </source>
</evidence>
<feature type="region of interest" description="Disordered" evidence="1">
    <location>
        <begin position="1"/>
        <end position="21"/>
    </location>
</feature>
<keyword evidence="2" id="KW-1133">Transmembrane helix</keyword>
<dbReference type="EMBL" id="BSOS01000094">
    <property type="protein sequence ID" value="GLR68753.1"/>
    <property type="molecule type" value="Genomic_DNA"/>
</dbReference>
<name>A0ABQ6AB06_9PROT</name>
<accession>A0ABQ6AB06</accession>
<keyword evidence="4" id="KW-1185">Reference proteome</keyword>
<organism evidence="3 4">
    <name type="scientific">Acidocella aquatica</name>
    <dbReference type="NCBI Taxonomy" id="1922313"/>
    <lineage>
        <taxon>Bacteria</taxon>
        <taxon>Pseudomonadati</taxon>
        <taxon>Pseudomonadota</taxon>
        <taxon>Alphaproteobacteria</taxon>
        <taxon>Acetobacterales</taxon>
        <taxon>Acidocellaceae</taxon>
        <taxon>Acidocella</taxon>
    </lineage>
</organism>